<dbReference type="GO" id="GO:0005874">
    <property type="term" value="C:microtubule"/>
    <property type="evidence" value="ECO:0007669"/>
    <property type="project" value="UniProtKB-KW"/>
</dbReference>
<dbReference type="KEGG" id="cam:101496849"/>
<dbReference type="GO" id="GO:0008017">
    <property type="term" value="F:microtubule binding"/>
    <property type="evidence" value="ECO:0007669"/>
    <property type="project" value="InterPro"/>
</dbReference>
<dbReference type="STRING" id="3827.A0A1S2XX74"/>
<organism evidence="9">
    <name type="scientific">Cicer arietinum</name>
    <name type="common">Chickpea</name>
    <name type="synonym">Garbanzo</name>
    <dbReference type="NCBI Taxonomy" id="3827"/>
    <lineage>
        <taxon>Eukaryota</taxon>
        <taxon>Viridiplantae</taxon>
        <taxon>Streptophyta</taxon>
        <taxon>Embryophyta</taxon>
        <taxon>Tracheophyta</taxon>
        <taxon>Spermatophyta</taxon>
        <taxon>Magnoliopsida</taxon>
        <taxon>eudicotyledons</taxon>
        <taxon>Gunneridae</taxon>
        <taxon>Pentapetalae</taxon>
        <taxon>rosids</taxon>
        <taxon>fabids</taxon>
        <taxon>Fabales</taxon>
        <taxon>Fabaceae</taxon>
        <taxon>Papilionoideae</taxon>
        <taxon>50 kb inversion clade</taxon>
        <taxon>NPAAA clade</taxon>
        <taxon>Hologalegina</taxon>
        <taxon>IRL clade</taxon>
        <taxon>Cicereae</taxon>
        <taxon>Cicer</taxon>
    </lineage>
</organism>
<evidence type="ECO:0000256" key="4">
    <source>
        <dbReference type="ARBA" id="ARBA00022701"/>
    </source>
</evidence>
<dbReference type="OrthoDB" id="1925970at2759"/>
<feature type="compositionally biased region" description="Low complexity" evidence="6">
    <location>
        <begin position="165"/>
        <end position="177"/>
    </location>
</feature>
<evidence type="ECO:0000256" key="5">
    <source>
        <dbReference type="ARBA" id="ARBA00023212"/>
    </source>
</evidence>
<keyword evidence="5" id="KW-0206">Cytoskeleton</keyword>
<dbReference type="PANTHER" id="PTHR46372:SF2">
    <property type="entry name" value="PROTEIN WVD2-LIKE 3"/>
    <property type="match status" value="1"/>
</dbReference>
<evidence type="ECO:0000256" key="6">
    <source>
        <dbReference type="SAM" id="MobiDB-lite"/>
    </source>
</evidence>
<feature type="region of interest" description="Disordered" evidence="6">
    <location>
        <begin position="151"/>
        <end position="208"/>
    </location>
</feature>
<dbReference type="GeneID" id="101496849"/>
<gene>
    <name evidence="9 10" type="primary">LOC101496849</name>
</gene>
<evidence type="ECO:0000256" key="3">
    <source>
        <dbReference type="ARBA" id="ARBA00022490"/>
    </source>
</evidence>
<reference evidence="8" key="1">
    <citation type="journal article" date="2013" name="Nat. Biotechnol.">
        <title>Draft genome sequence of chickpea (Cicer arietinum) provides a resource for trait improvement.</title>
        <authorList>
            <person name="Varshney R.K."/>
            <person name="Song C."/>
            <person name="Saxena R.K."/>
            <person name="Azam S."/>
            <person name="Yu S."/>
            <person name="Sharpe A.G."/>
            <person name="Cannon S."/>
            <person name="Baek J."/>
            <person name="Rosen B.D."/>
            <person name="Tar'an B."/>
            <person name="Millan T."/>
            <person name="Zhang X."/>
            <person name="Ramsay L.D."/>
            <person name="Iwata A."/>
            <person name="Wang Y."/>
            <person name="Nelson W."/>
            <person name="Farmer A.D."/>
            <person name="Gaur P.M."/>
            <person name="Soderlund C."/>
            <person name="Penmetsa R.V."/>
            <person name="Xu C."/>
            <person name="Bharti A.K."/>
            <person name="He W."/>
            <person name="Winter P."/>
            <person name="Zhao S."/>
            <person name="Hane J.K."/>
            <person name="Carrasquilla-Garcia N."/>
            <person name="Condie J.A."/>
            <person name="Upadhyaya H.D."/>
            <person name="Luo M.C."/>
            <person name="Thudi M."/>
            <person name="Gowda C.L."/>
            <person name="Singh N.P."/>
            <person name="Lichtenzveig J."/>
            <person name="Gali K.K."/>
            <person name="Rubio J."/>
            <person name="Nadarajan N."/>
            <person name="Dolezel J."/>
            <person name="Bansal K.C."/>
            <person name="Xu X."/>
            <person name="Edwards D."/>
            <person name="Zhang G."/>
            <person name="Kahl G."/>
            <person name="Gil J."/>
            <person name="Singh K.B."/>
            <person name="Datta S.K."/>
            <person name="Jackson S.A."/>
            <person name="Wang J."/>
            <person name="Cook D.R."/>
        </authorList>
    </citation>
    <scope>NUCLEOTIDE SEQUENCE [LARGE SCALE GENOMIC DNA]</scope>
    <source>
        <strain evidence="8">cv. CDC Frontier</strain>
    </source>
</reference>
<evidence type="ECO:0000256" key="2">
    <source>
        <dbReference type="ARBA" id="ARBA00005885"/>
    </source>
</evidence>
<protein>
    <submittedName>
        <fullName evidence="9 10">Protein WVD2-like 3</fullName>
    </submittedName>
</protein>
<dbReference type="RefSeq" id="XP_027189748.1">
    <property type="nucleotide sequence ID" value="XM_027333947.1"/>
</dbReference>
<dbReference type="PaxDb" id="3827-XP_004495344.1"/>
<comment type="similarity">
    <text evidence="2">Belongs to the TPX2 family.</text>
</comment>
<evidence type="ECO:0000313" key="9">
    <source>
        <dbReference type="RefSeq" id="XP_004495344.1"/>
    </source>
</evidence>
<accession>A0A1S2XX74</accession>
<feature type="domain" description="TPX2 C-terminal" evidence="7">
    <location>
        <begin position="232"/>
        <end position="301"/>
    </location>
</feature>
<keyword evidence="8" id="KW-1185">Reference proteome</keyword>
<feature type="compositionally biased region" description="Basic residues" evidence="6">
    <location>
        <begin position="312"/>
        <end position="321"/>
    </location>
</feature>
<dbReference type="InterPro" id="IPR044806">
    <property type="entry name" value="WVD2/WDL1-4"/>
</dbReference>
<dbReference type="InterPro" id="IPR027329">
    <property type="entry name" value="TPX2_C"/>
</dbReference>
<evidence type="ECO:0000259" key="7">
    <source>
        <dbReference type="Pfam" id="PF06886"/>
    </source>
</evidence>
<feature type="compositionally biased region" description="Polar residues" evidence="6">
    <location>
        <begin position="345"/>
        <end position="356"/>
    </location>
</feature>
<name>A0A1S2XX74_CICAR</name>
<dbReference type="Pfam" id="PF06886">
    <property type="entry name" value="TPX2"/>
    <property type="match status" value="1"/>
</dbReference>
<feature type="region of interest" description="Disordered" evidence="6">
    <location>
        <begin position="252"/>
        <end position="274"/>
    </location>
</feature>
<dbReference type="RefSeq" id="XP_004495344.1">
    <property type="nucleotide sequence ID" value="XM_004495287.3"/>
</dbReference>
<evidence type="ECO:0000313" key="8">
    <source>
        <dbReference type="Proteomes" id="UP000087171"/>
    </source>
</evidence>
<dbReference type="eggNOG" id="ENOG502RERJ">
    <property type="taxonomic scope" value="Eukaryota"/>
</dbReference>
<dbReference type="GO" id="GO:0000226">
    <property type="term" value="P:microtubule cytoskeleton organization"/>
    <property type="evidence" value="ECO:0007669"/>
    <property type="project" value="InterPro"/>
</dbReference>
<evidence type="ECO:0000313" key="10">
    <source>
        <dbReference type="RefSeq" id="XP_027189748.1"/>
    </source>
</evidence>
<feature type="region of interest" description="Disordered" evidence="6">
    <location>
        <begin position="288"/>
        <end position="356"/>
    </location>
</feature>
<reference evidence="9" key="2">
    <citation type="submission" date="2023-09" db="UniProtKB">
        <authorList>
            <consortium name="RefSeq"/>
        </authorList>
    </citation>
    <scope>IDENTIFICATION</scope>
    <source>
        <tissue evidence="9 10">Etiolated seedlings</tissue>
    </source>
</reference>
<dbReference type="PANTHER" id="PTHR46372">
    <property type="entry name" value="PROTEIN WVD2-LIKE 3"/>
    <property type="match status" value="1"/>
</dbReference>
<proteinExistence type="inferred from homology"/>
<sequence>MGIEDSDICIIKEPDRVIVYSDGISHDSIHENGTNNHNITESYEHINETTEHHSSEESTKEYEVKECTTEVSVKASDELNIRKTEEKLTSDFEGVLIEKSSKPHKTKGNHKPRDTVMKRGSRPSVGNVQIKPTVPQPFSLATEKRALVVTRPTLEEDNKGSNGRKSSVNKKNVLSSNMLKQNQLKTPLVPRKPLQPDNKKHSDEEDSCSVASITGASVRSFKSRATVAAAPVFRSTQRAERRREFYTKLEEKQQAMEAEKNQNEARSKEEKEEAIKQLRRSLMFKASPMPSFYHEGPPPKVELKKLPPTRAKSPKLGRRKSNSGAINSSERVKEKGDAAQRKHPTPNTNNCNLSDVNNGMGGLENETEHTELIEEINMIKKTGQAEMEISWQSSFQ</sequence>
<evidence type="ECO:0000256" key="1">
    <source>
        <dbReference type="ARBA" id="ARBA00004245"/>
    </source>
</evidence>
<comment type="subcellular location">
    <subcellularLocation>
        <location evidence="1">Cytoplasm</location>
        <location evidence="1">Cytoskeleton</location>
    </subcellularLocation>
</comment>
<dbReference type="AlphaFoldDB" id="A0A1S2XX74"/>
<keyword evidence="3" id="KW-0963">Cytoplasm</keyword>
<feature type="compositionally biased region" description="Basic and acidic residues" evidence="6">
    <location>
        <begin position="330"/>
        <end position="340"/>
    </location>
</feature>
<keyword evidence="4" id="KW-0493">Microtubule</keyword>
<dbReference type="Proteomes" id="UP000087171">
    <property type="component" value="Chromosome Ca4"/>
</dbReference>
<feature type="region of interest" description="Disordered" evidence="6">
    <location>
        <begin position="99"/>
        <end position="132"/>
    </location>
</feature>